<keyword evidence="3" id="KW-1185">Reference proteome</keyword>
<gene>
    <name evidence="2" type="ORF">FHR23_001047</name>
</gene>
<evidence type="ECO:0000313" key="3">
    <source>
        <dbReference type="Proteomes" id="UP000554342"/>
    </source>
</evidence>
<dbReference type="Proteomes" id="UP000554342">
    <property type="component" value="Unassembled WGS sequence"/>
</dbReference>
<dbReference type="RefSeq" id="WP_184001815.1">
    <property type="nucleotide sequence ID" value="NZ_BAABIF010000004.1"/>
</dbReference>
<dbReference type="AlphaFoldDB" id="A0A840YX61"/>
<sequence length="106" mass="11536">MKDVILGVALLFVSIGRSQFAGVTAVIAATILIFSVTLKIFISLMVEGGIPLSWWNGIYLALAFAMLWPSFFPWSRSANKPALFWMAMTFGLLTVLLGGLALLARL</sequence>
<reference evidence="2 3" key="1">
    <citation type="submission" date="2020-08" db="EMBL/GenBank/DDBJ databases">
        <title>Genomic Encyclopedia of Type Strains, Phase IV (KMG-IV): sequencing the most valuable type-strain genomes for metagenomic binning, comparative biology and taxonomic classification.</title>
        <authorList>
            <person name="Goeker M."/>
        </authorList>
    </citation>
    <scope>NUCLEOTIDE SEQUENCE [LARGE SCALE GENOMIC DNA]</scope>
    <source>
        <strain evidence="2 3">DSM 27203</strain>
    </source>
</reference>
<feature type="transmembrane region" description="Helical" evidence="1">
    <location>
        <begin position="26"/>
        <end position="46"/>
    </location>
</feature>
<protein>
    <submittedName>
        <fullName evidence="2">Uncharacterized protein</fullName>
    </submittedName>
</protein>
<dbReference type="EMBL" id="JACIJI010000001">
    <property type="protein sequence ID" value="MBB5718140.1"/>
    <property type="molecule type" value="Genomic_DNA"/>
</dbReference>
<keyword evidence="1" id="KW-1133">Transmembrane helix</keyword>
<name>A0A840YX61_9SPHN</name>
<proteinExistence type="predicted"/>
<feature type="transmembrane region" description="Helical" evidence="1">
    <location>
        <begin position="53"/>
        <end position="71"/>
    </location>
</feature>
<keyword evidence="1" id="KW-0812">Transmembrane</keyword>
<keyword evidence="1" id="KW-0472">Membrane</keyword>
<organism evidence="2 3">
    <name type="scientific">Stakelama sediminis</name>
    <dbReference type="NCBI Taxonomy" id="463200"/>
    <lineage>
        <taxon>Bacteria</taxon>
        <taxon>Pseudomonadati</taxon>
        <taxon>Pseudomonadota</taxon>
        <taxon>Alphaproteobacteria</taxon>
        <taxon>Sphingomonadales</taxon>
        <taxon>Sphingomonadaceae</taxon>
        <taxon>Stakelama</taxon>
    </lineage>
</organism>
<evidence type="ECO:0000256" key="1">
    <source>
        <dbReference type="SAM" id="Phobius"/>
    </source>
</evidence>
<feature type="transmembrane region" description="Helical" evidence="1">
    <location>
        <begin position="83"/>
        <end position="104"/>
    </location>
</feature>
<evidence type="ECO:0000313" key="2">
    <source>
        <dbReference type="EMBL" id="MBB5718140.1"/>
    </source>
</evidence>
<accession>A0A840YX61</accession>
<comment type="caution">
    <text evidence="2">The sequence shown here is derived from an EMBL/GenBank/DDBJ whole genome shotgun (WGS) entry which is preliminary data.</text>
</comment>